<sequence>FRSAQAKSTIDTRVDIPDIEHEFRTKSEIKEALGEDPKTVTVVGNTPTWSDQAVALPIPQAQSLLRTGSRTTRPNTTGLKAAYSNART</sequence>
<evidence type="ECO:0000313" key="3">
    <source>
        <dbReference type="Proteomes" id="UP000749646"/>
    </source>
</evidence>
<gene>
    <name evidence="2" type="ORF">BGZ65_010871</name>
</gene>
<feature type="compositionally biased region" description="Polar residues" evidence="1">
    <location>
        <begin position="68"/>
        <end position="78"/>
    </location>
</feature>
<accession>A0A9P6JGC9</accession>
<keyword evidence="3" id="KW-1185">Reference proteome</keyword>
<protein>
    <submittedName>
        <fullName evidence="2">Uncharacterized protein</fullName>
    </submittedName>
</protein>
<organism evidence="2 3">
    <name type="scientific">Modicella reniformis</name>
    <dbReference type="NCBI Taxonomy" id="1440133"/>
    <lineage>
        <taxon>Eukaryota</taxon>
        <taxon>Fungi</taxon>
        <taxon>Fungi incertae sedis</taxon>
        <taxon>Mucoromycota</taxon>
        <taxon>Mortierellomycotina</taxon>
        <taxon>Mortierellomycetes</taxon>
        <taxon>Mortierellales</taxon>
        <taxon>Mortierellaceae</taxon>
        <taxon>Modicella</taxon>
    </lineage>
</organism>
<feature type="region of interest" description="Disordered" evidence="1">
    <location>
        <begin position="68"/>
        <end position="88"/>
    </location>
</feature>
<evidence type="ECO:0000313" key="2">
    <source>
        <dbReference type="EMBL" id="KAF9970788.1"/>
    </source>
</evidence>
<dbReference type="Proteomes" id="UP000749646">
    <property type="component" value="Unassembled WGS sequence"/>
</dbReference>
<evidence type="ECO:0000256" key="1">
    <source>
        <dbReference type="SAM" id="MobiDB-lite"/>
    </source>
</evidence>
<dbReference type="AlphaFoldDB" id="A0A9P6JGC9"/>
<dbReference type="EMBL" id="JAAAHW010004919">
    <property type="protein sequence ID" value="KAF9970788.1"/>
    <property type="molecule type" value="Genomic_DNA"/>
</dbReference>
<comment type="caution">
    <text evidence="2">The sequence shown here is derived from an EMBL/GenBank/DDBJ whole genome shotgun (WGS) entry which is preliminary data.</text>
</comment>
<proteinExistence type="predicted"/>
<feature type="non-terminal residue" evidence="2">
    <location>
        <position position="1"/>
    </location>
</feature>
<name>A0A9P6JGC9_9FUNG</name>
<reference evidence="2" key="1">
    <citation type="journal article" date="2020" name="Fungal Divers.">
        <title>Resolving the Mortierellaceae phylogeny through synthesis of multi-gene phylogenetics and phylogenomics.</title>
        <authorList>
            <person name="Vandepol N."/>
            <person name="Liber J."/>
            <person name="Desiro A."/>
            <person name="Na H."/>
            <person name="Kennedy M."/>
            <person name="Barry K."/>
            <person name="Grigoriev I.V."/>
            <person name="Miller A.N."/>
            <person name="O'Donnell K."/>
            <person name="Stajich J.E."/>
            <person name="Bonito G."/>
        </authorList>
    </citation>
    <scope>NUCLEOTIDE SEQUENCE</scope>
    <source>
        <strain evidence="2">MES-2147</strain>
    </source>
</reference>